<dbReference type="CDD" id="cd05474">
    <property type="entry name" value="SAP_like"/>
    <property type="match status" value="1"/>
</dbReference>
<sequence>MSKAISLLATVAALAQITHGLSIPHRRDDGGLRVVALDTARQTPRDPLRRDRLRKRGTFEVGLDNEETLYFINATIGTPAKSLRLHIDTGSSDLWVNTPGSRLCRSNTDPCAYAGTYSANSSSTYEYIASNFNISYVDGSGASGDYVADTITIGSQTLDRLQFGIGYSSTNAQGILGIGYTLNEVQVGRAGLRPYPNLPAQLVTEGLIQSNAYSLWLNDLDANTGNILFGGVDTAKFTPPLMSLPIESASGAYAEFMLTLTKLQLAGRTIGGGDIAIAALLDTGSSLTYLPDALVQEIYSAVGAVFDSDANAAYVPCSLARNTTARLDFTFSEPTISVEMNELVLDLITSSGRRPTFSNGVPACLFGIGPAGGGMYVLGDTFLRSAYVVYDLDNNKIALAPTLFNSTASKVVEIGKGENSVPGATRVQNPVKATEGLRGLNASAAGRLLEGRAWVAGVVAGVVVLLGLV</sequence>
<comment type="similarity">
    <text evidence="1 9">Belongs to the peptidase A1 family.</text>
</comment>
<evidence type="ECO:0000313" key="13">
    <source>
        <dbReference type="Proteomes" id="UP001303889"/>
    </source>
</evidence>
<dbReference type="EMBL" id="MU855345">
    <property type="protein sequence ID" value="KAK3905832.1"/>
    <property type="molecule type" value="Genomic_DNA"/>
</dbReference>
<dbReference type="Proteomes" id="UP001303889">
    <property type="component" value="Unassembled WGS sequence"/>
</dbReference>
<evidence type="ECO:0000256" key="1">
    <source>
        <dbReference type="ARBA" id="ARBA00007447"/>
    </source>
</evidence>
<evidence type="ECO:0000256" key="8">
    <source>
        <dbReference type="PIRSR" id="PIRSR601461-1"/>
    </source>
</evidence>
<accession>A0AAN6MUE0</accession>
<keyword evidence="4 9" id="KW-0064">Aspartyl protease</keyword>
<dbReference type="SUPFAM" id="SSF50630">
    <property type="entry name" value="Acid proteases"/>
    <property type="match status" value="1"/>
</dbReference>
<evidence type="ECO:0000259" key="11">
    <source>
        <dbReference type="PROSITE" id="PS51767"/>
    </source>
</evidence>
<feature type="signal peptide" evidence="10">
    <location>
        <begin position="1"/>
        <end position="20"/>
    </location>
</feature>
<dbReference type="InterPro" id="IPR001969">
    <property type="entry name" value="Aspartic_peptidase_AS"/>
</dbReference>
<keyword evidence="2 9" id="KW-0645">Protease</keyword>
<dbReference type="PANTHER" id="PTHR47966">
    <property type="entry name" value="BETA-SITE APP-CLEAVING ENZYME, ISOFORM A-RELATED"/>
    <property type="match status" value="1"/>
</dbReference>
<feature type="active site" evidence="8">
    <location>
        <position position="88"/>
    </location>
</feature>
<comment type="caution">
    <text evidence="12">The sequence shown here is derived from an EMBL/GenBank/DDBJ whole genome shotgun (WGS) entry which is preliminary data.</text>
</comment>
<dbReference type="AlphaFoldDB" id="A0AAN6MUE0"/>
<keyword evidence="3 10" id="KW-0732">Signal</keyword>
<evidence type="ECO:0000256" key="9">
    <source>
        <dbReference type="RuleBase" id="RU000454"/>
    </source>
</evidence>
<gene>
    <name evidence="12" type="ORF">C8A05DRAFT_12377</name>
</gene>
<keyword evidence="13" id="KW-1185">Reference proteome</keyword>
<evidence type="ECO:0000313" key="12">
    <source>
        <dbReference type="EMBL" id="KAK3905832.1"/>
    </source>
</evidence>
<reference evidence="12" key="2">
    <citation type="submission" date="2023-05" db="EMBL/GenBank/DDBJ databases">
        <authorList>
            <consortium name="Lawrence Berkeley National Laboratory"/>
            <person name="Steindorff A."/>
            <person name="Hensen N."/>
            <person name="Bonometti L."/>
            <person name="Westerberg I."/>
            <person name="Brannstrom I.O."/>
            <person name="Guillou S."/>
            <person name="Cros-Aarteil S."/>
            <person name="Calhoun S."/>
            <person name="Haridas S."/>
            <person name="Kuo A."/>
            <person name="Mondo S."/>
            <person name="Pangilinan J."/>
            <person name="Riley R."/>
            <person name="Labutti K."/>
            <person name="Andreopoulos B."/>
            <person name="Lipzen A."/>
            <person name="Chen C."/>
            <person name="Yanf M."/>
            <person name="Daum C."/>
            <person name="Ng V."/>
            <person name="Clum A."/>
            <person name="Ohm R."/>
            <person name="Martin F."/>
            <person name="Silar P."/>
            <person name="Natvig D."/>
            <person name="Lalanne C."/>
            <person name="Gautier V."/>
            <person name="Ament-Velasquez S.L."/>
            <person name="Kruys A."/>
            <person name="Hutchinson M.I."/>
            <person name="Powell A.J."/>
            <person name="Barry K."/>
            <person name="Miller A.N."/>
            <person name="Grigoriev I.V."/>
            <person name="Debuchy R."/>
            <person name="Gladieux P."/>
            <person name="Thoren M.H."/>
            <person name="Johannesson H."/>
        </authorList>
    </citation>
    <scope>NUCLEOTIDE SEQUENCE</scope>
    <source>
        <strain evidence="12">CBS 103.79</strain>
    </source>
</reference>
<keyword evidence="5 9" id="KW-0378">Hydrolase</keyword>
<evidence type="ECO:0000256" key="3">
    <source>
        <dbReference type="ARBA" id="ARBA00022729"/>
    </source>
</evidence>
<dbReference type="InterPro" id="IPR021109">
    <property type="entry name" value="Peptidase_aspartic_dom_sf"/>
</dbReference>
<name>A0AAN6MUE0_9PEZI</name>
<dbReference type="PROSITE" id="PS51767">
    <property type="entry name" value="PEPTIDASE_A1"/>
    <property type="match status" value="1"/>
</dbReference>
<feature type="chain" id="PRO_5042891841" description="Probable aspartic-type endopeptidase OPSB" evidence="10">
    <location>
        <begin position="21"/>
        <end position="469"/>
    </location>
</feature>
<dbReference type="PANTHER" id="PTHR47966:SF65">
    <property type="entry name" value="ASPARTIC-TYPE ENDOPEPTIDASE"/>
    <property type="match status" value="1"/>
</dbReference>
<dbReference type="InterPro" id="IPR033876">
    <property type="entry name" value="SAP-like"/>
</dbReference>
<dbReference type="PRINTS" id="PR00792">
    <property type="entry name" value="PEPSIN"/>
</dbReference>
<dbReference type="GO" id="GO:0006508">
    <property type="term" value="P:proteolysis"/>
    <property type="evidence" value="ECO:0007669"/>
    <property type="project" value="UniProtKB-KW"/>
</dbReference>
<proteinExistence type="inferred from homology"/>
<reference evidence="12" key="1">
    <citation type="journal article" date="2023" name="Mol. Phylogenet. Evol.">
        <title>Genome-scale phylogeny and comparative genomics of the fungal order Sordariales.</title>
        <authorList>
            <person name="Hensen N."/>
            <person name="Bonometti L."/>
            <person name="Westerberg I."/>
            <person name="Brannstrom I.O."/>
            <person name="Guillou S."/>
            <person name="Cros-Aarteil S."/>
            <person name="Calhoun S."/>
            <person name="Haridas S."/>
            <person name="Kuo A."/>
            <person name="Mondo S."/>
            <person name="Pangilinan J."/>
            <person name="Riley R."/>
            <person name="LaButti K."/>
            <person name="Andreopoulos B."/>
            <person name="Lipzen A."/>
            <person name="Chen C."/>
            <person name="Yan M."/>
            <person name="Daum C."/>
            <person name="Ng V."/>
            <person name="Clum A."/>
            <person name="Steindorff A."/>
            <person name="Ohm R.A."/>
            <person name="Martin F."/>
            <person name="Silar P."/>
            <person name="Natvig D.O."/>
            <person name="Lalanne C."/>
            <person name="Gautier V."/>
            <person name="Ament-Velasquez S.L."/>
            <person name="Kruys A."/>
            <person name="Hutchinson M.I."/>
            <person name="Powell A.J."/>
            <person name="Barry K."/>
            <person name="Miller A.N."/>
            <person name="Grigoriev I.V."/>
            <person name="Debuchy R."/>
            <person name="Gladieux P."/>
            <person name="Hiltunen Thoren M."/>
            <person name="Johannesson H."/>
        </authorList>
    </citation>
    <scope>NUCLEOTIDE SEQUENCE</scope>
    <source>
        <strain evidence="12">CBS 103.79</strain>
    </source>
</reference>
<dbReference type="FunFam" id="2.40.70.10:FF:000011">
    <property type="entry name" value="Aspartic protease"/>
    <property type="match status" value="1"/>
</dbReference>
<evidence type="ECO:0000256" key="5">
    <source>
        <dbReference type="ARBA" id="ARBA00022801"/>
    </source>
</evidence>
<dbReference type="GO" id="GO:0004190">
    <property type="term" value="F:aspartic-type endopeptidase activity"/>
    <property type="evidence" value="ECO:0007669"/>
    <property type="project" value="UniProtKB-KW"/>
</dbReference>
<dbReference type="InterPro" id="IPR001461">
    <property type="entry name" value="Aspartic_peptidase_A1"/>
</dbReference>
<organism evidence="12 13">
    <name type="scientific">Staphylotrichum tortipilum</name>
    <dbReference type="NCBI Taxonomy" id="2831512"/>
    <lineage>
        <taxon>Eukaryota</taxon>
        <taxon>Fungi</taxon>
        <taxon>Dikarya</taxon>
        <taxon>Ascomycota</taxon>
        <taxon>Pezizomycotina</taxon>
        <taxon>Sordariomycetes</taxon>
        <taxon>Sordariomycetidae</taxon>
        <taxon>Sordariales</taxon>
        <taxon>Chaetomiaceae</taxon>
        <taxon>Staphylotrichum</taxon>
    </lineage>
</organism>
<feature type="active site" evidence="8">
    <location>
        <position position="282"/>
    </location>
</feature>
<dbReference type="InterPro" id="IPR033121">
    <property type="entry name" value="PEPTIDASE_A1"/>
</dbReference>
<evidence type="ECO:0000256" key="2">
    <source>
        <dbReference type="ARBA" id="ARBA00022670"/>
    </source>
</evidence>
<evidence type="ECO:0000256" key="7">
    <source>
        <dbReference type="ARBA" id="ARBA00068059"/>
    </source>
</evidence>
<dbReference type="Pfam" id="PF00026">
    <property type="entry name" value="Asp"/>
    <property type="match status" value="1"/>
</dbReference>
<dbReference type="Gene3D" id="2.40.70.10">
    <property type="entry name" value="Acid Proteases"/>
    <property type="match status" value="2"/>
</dbReference>
<evidence type="ECO:0000256" key="10">
    <source>
        <dbReference type="SAM" id="SignalP"/>
    </source>
</evidence>
<evidence type="ECO:0000256" key="4">
    <source>
        <dbReference type="ARBA" id="ARBA00022750"/>
    </source>
</evidence>
<feature type="domain" description="Peptidase A1" evidence="11">
    <location>
        <begin position="70"/>
        <end position="400"/>
    </location>
</feature>
<dbReference type="PROSITE" id="PS00141">
    <property type="entry name" value="ASP_PROTEASE"/>
    <property type="match status" value="1"/>
</dbReference>
<evidence type="ECO:0000256" key="6">
    <source>
        <dbReference type="ARBA" id="ARBA00067536"/>
    </source>
</evidence>
<protein>
    <recommendedName>
        <fullName evidence="7">Probable aspartic-type endopeptidase OPSB</fullName>
    </recommendedName>
    <alternativeName>
        <fullName evidence="6">Probable aspartic-type endopeptidase opsB</fullName>
    </alternativeName>
</protein>